<dbReference type="InterPro" id="IPR008197">
    <property type="entry name" value="WAP_dom"/>
</dbReference>
<dbReference type="PROSITE" id="PS00280">
    <property type="entry name" value="BPTI_KUNITZ_1"/>
    <property type="match status" value="1"/>
</dbReference>
<dbReference type="PRINTS" id="PR00759">
    <property type="entry name" value="BASICPTASE"/>
</dbReference>
<dbReference type="OrthoDB" id="196393at2759"/>
<dbReference type="SUPFAM" id="SSF57256">
    <property type="entry name" value="Elafin-like"/>
    <property type="match status" value="3"/>
</dbReference>
<dbReference type="CTD" id="90199"/>
<dbReference type="FunCoup" id="A0A6P6EX51">
    <property type="interactions" value="1"/>
</dbReference>
<dbReference type="PROSITE" id="PS50279">
    <property type="entry name" value="BPTI_KUNITZ_2"/>
    <property type="match status" value="1"/>
</dbReference>
<keyword evidence="2" id="KW-0812">Transmembrane</keyword>
<dbReference type="InterPro" id="IPR036645">
    <property type="entry name" value="Elafin-like_sf"/>
</dbReference>
<accession>A0A6P6EX51</accession>
<keyword evidence="2" id="KW-1133">Transmembrane helix</keyword>
<dbReference type="GO" id="GO:0004867">
    <property type="term" value="F:serine-type endopeptidase inhibitor activity"/>
    <property type="evidence" value="ECO:0007669"/>
    <property type="project" value="InterPro"/>
</dbReference>
<dbReference type="PANTHER" id="PTHR47769">
    <property type="entry name" value="WAP FOUR-DISULFIDE CORE DOMAIN PROTEIN 8"/>
    <property type="match status" value="1"/>
</dbReference>
<dbReference type="Pfam" id="PF00014">
    <property type="entry name" value="Kunitz_BPTI"/>
    <property type="match status" value="1"/>
</dbReference>
<dbReference type="InParanoid" id="A0A6P6EX51"/>
<keyword evidence="2" id="KW-0472">Membrane</keyword>
<dbReference type="InterPro" id="IPR002223">
    <property type="entry name" value="Kunitz_BPTI"/>
</dbReference>
<sequence>MLFILIQRTIFAIWKIWTRRHLLLCRLTFSWMNIILLMLLSLSLEQTVASYGKQVKQKPGVCPKERMNCSTTDWKVCRTDSDCDYFLKCCLFACESKCMDPYRGKPCMLPLQEGNCKENLDRWYFDFEQYQCRPFVYSGCSGNANNFPSKDTCKKSCEEVVKKGQCPLFPSDSRIECPPRCKSDIDCLEEDKCCESTCGFVCANTWTVKAGICPVGKKCTKINKPECLKDADCPLKEKCCPSCGLKCLQPQSSTP</sequence>
<dbReference type="RefSeq" id="XP_023576548.1">
    <property type="nucleotide sequence ID" value="XM_023720780.1"/>
</dbReference>
<feature type="domain" description="WAP" evidence="4">
    <location>
        <begin position="159"/>
        <end position="206"/>
    </location>
</feature>
<dbReference type="PRINTS" id="PR00003">
    <property type="entry name" value="4DISULPHCORE"/>
</dbReference>
<dbReference type="Proteomes" id="UP000515203">
    <property type="component" value="Unplaced"/>
</dbReference>
<dbReference type="SMART" id="SM00217">
    <property type="entry name" value="WAP"/>
    <property type="match status" value="3"/>
</dbReference>
<protein>
    <submittedName>
        <fullName evidence="6">WAP four-disulfide core domain protein 8 isoform X1</fullName>
    </submittedName>
</protein>
<dbReference type="PROSITE" id="PS51390">
    <property type="entry name" value="WAP"/>
    <property type="match status" value="2"/>
</dbReference>
<dbReference type="InterPro" id="IPR020901">
    <property type="entry name" value="Prtase_inh_Kunz-CS"/>
</dbReference>
<dbReference type="SMART" id="SM00131">
    <property type="entry name" value="KU"/>
    <property type="match status" value="1"/>
</dbReference>
<dbReference type="InterPro" id="IPR036880">
    <property type="entry name" value="Kunitz_BPTI_sf"/>
</dbReference>
<evidence type="ECO:0000256" key="2">
    <source>
        <dbReference type="SAM" id="Phobius"/>
    </source>
</evidence>
<dbReference type="SUPFAM" id="SSF57362">
    <property type="entry name" value="BPTI-like"/>
    <property type="match status" value="1"/>
</dbReference>
<evidence type="ECO:0000259" key="4">
    <source>
        <dbReference type="PROSITE" id="PS51390"/>
    </source>
</evidence>
<feature type="domain" description="WAP" evidence="4">
    <location>
        <begin position="55"/>
        <end position="102"/>
    </location>
</feature>
<dbReference type="GO" id="GO:0005576">
    <property type="term" value="C:extracellular region"/>
    <property type="evidence" value="ECO:0007669"/>
    <property type="project" value="InterPro"/>
</dbReference>
<dbReference type="AlphaFoldDB" id="A0A6P6EX51"/>
<gene>
    <name evidence="6" type="primary">Wfdc8</name>
</gene>
<dbReference type="Pfam" id="PF00095">
    <property type="entry name" value="WAP"/>
    <property type="match status" value="3"/>
</dbReference>
<keyword evidence="1" id="KW-1015">Disulfide bond</keyword>
<dbReference type="PANTHER" id="PTHR47769:SF1">
    <property type="entry name" value="WAP FOUR-DISULFIDE CORE DOMAIN PROTEIN 8"/>
    <property type="match status" value="1"/>
</dbReference>
<evidence type="ECO:0000313" key="6">
    <source>
        <dbReference type="RefSeq" id="XP_023576548.1"/>
    </source>
</evidence>
<proteinExistence type="predicted"/>
<evidence type="ECO:0000313" key="5">
    <source>
        <dbReference type="Proteomes" id="UP000515203"/>
    </source>
</evidence>
<keyword evidence="5" id="KW-1185">Reference proteome</keyword>
<evidence type="ECO:0000259" key="3">
    <source>
        <dbReference type="PROSITE" id="PS50279"/>
    </source>
</evidence>
<dbReference type="GeneID" id="101589167"/>
<dbReference type="Gene3D" id="4.10.410.10">
    <property type="entry name" value="Pancreatic trypsin inhibitor Kunitz domain"/>
    <property type="match status" value="1"/>
</dbReference>
<reference evidence="6" key="1">
    <citation type="submission" date="2025-08" db="UniProtKB">
        <authorList>
            <consortium name="RefSeq"/>
        </authorList>
    </citation>
    <scope>IDENTIFICATION</scope>
</reference>
<dbReference type="CDD" id="cd00109">
    <property type="entry name" value="Kunitz-type"/>
    <property type="match status" value="1"/>
</dbReference>
<feature type="transmembrane region" description="Helical" evidence="2">
    <location>
        <begin position="21"/>
        <end position="44"/>
    </location>
</feature>
<evidence type="ECO:0000256" key="1">
    <source>
        <dbReference type="ARBA" id="ARBA00023157"/>
    </source>
</evidence>
<organism evidence="5 6">
    <name type="scientific">Octodon degus</name>
    <name type="common">Degu</name>
    <name type="synonym">Sciurus degus</name>
    <dbReference type="NCBI Taxonomy" id="10160"/>
    <lineage>
        <taxon>Eukaryota</taxon>
        <taxon>Metazoa</taxon>
        <taxon>Chordata</taxon>
        <taxon>Craniata</taxon>
        <taxon>Vertebrata</taxon>
        <taxon>Euteleostomi</taxon>
        <taxon>Mammalia</taxon>
        <taxon>Eutheria</taxon>
        <taxon>Euarchontoglires</taxon>
        <taxon>Glires</taxon>
        <taxon>Rodentia</taxon>
        <taxon>Hystricomorpha</taxon>
        <taxon>Octodontidae</taxon>
        <taxon>Octodon</taxon>
    </lineage>
</organism>
<dbReference type="Gene3D" id="4.10.75.10">
    <property type="entry name" value="Elafin-like"/>
    <property type="match status" value="3"/>
</dbReference>
<feature type="domain" description="BPTI/Kunitz inhibitor" evidence="3">
    <location>
        <begin position="107"/>
        <end position="157"/>
    </location>
</feature>
<name>A0A6P6EX51_OCTDE</name>